<reference evidence="2 3" key="1">
    <citation type="journal article" date="2016" name="Nat. Commun.">
        <title>Thousands of microbial genomes shed light on interconnected biogeochemical processes in an aquifer system.</title>
        <authorList>
            <person name="Anantharaman K."/>
            <person name="Brown C.T."/>
            <person name="Hug L.A."/>
            <person name="Sharon I."/>
            <person name="Castelle C.J."/>
            <person name="Probst A.J."/>
            <person name="Thomas B.C."/>
            <person name="Singh A."/>
            <person name="Wilkins M.J."/>
            <person name="Karaoz U."/>
            <person name="Brodie E.L."/>
            <person name="Williams K.H."/>
            <person name="Hubbard S.S."/>
            <person name="Banfield J.F."/>
        </authorList>
    </citation>
    <scope>NUCLEOTIDE SEQUENCE [LARGE SCALE GENOMIC DNA]</scope>
</reference>
<accession>A0A1F4NQR0</accession>
<evidence type="ECO:0000313" key="3">
    <source>
        <dbReference type="Proteomes" id="UP000178085"/>
    </source>
</evidence>
<dbReference type="AlphaFoldDB" id="A0A1F4NQR0"/>
<name>A0A1F4NQR0_UNCK3</name>
<proteinExistence type="predicted"/>
<keyword evidence="1" id="KW-0812">Transmembrane</keyword>
<sequence length="100" mass="11203">MSQGIRLTCVAVLGFCAWFAFDYWLSGWLLSRNLLPDVVGFVVGTLKVIVGTTAGWLGLNMKVLDKVPIRYLITLVLLIWGAVLWLILRNNDNKLLVKPT</sequence>
<evidence type="ECO:0000313" key="2">
    <source>
        <dbReference type="EMBL" id="OGB73750.1"/>
    </source>
</evidence>
<comment type="caution">
    <text evidence="2">The sequence shown here is derived from an EMBL/GenBank/DDBJ whole genome shotgun (WGS) entry which is preliminary data.</text>
</comment>
<protein>
    <submittedName>
        <fullName evidence="2">Uncharacterized protein</fullName>
    </submittedName>
</protein>
<keyword evidence="1" id="KW-0472">Membrane</keyword>
<evidence type="ECO:0000256" key="1">
    <source>
        <dbReference type="SAM" id="Phobius"/>
    </source>
</evidence>
<dbReference type="Proteomes" id="UP000178085">
    <property type="component" value="Unassembled WGS sequence"/>
</dbReference>
<feature type="transmembrane region" description="Helical" evidence="1">
    <location>
        <begin position="38"/>
        <end position="59"/>
    </location>
</feature>
<keyword evidence="1" id="KW-1133">Transmembrane helix</keyword>
<gene>
    <name evidence="2" type="ORF">A3K51_02880</name>
</gene>
<feature type="transmembrane region" description="Helical" evidence="1">
    <location>
        <begin position="7"/>
        <end position="26"/>
    </location>
</feature>
<dbReference type="EMBL" id="METD01000001">
    <property type="protein sequence ID" value="OGB73750.1"/>
    <property type="molecule type" value="Genomic_DNA"/>
</dbReference>
<feature type="transmembrane region" description="Helical" evidence="1">
    <location>
        <begin position="71"/>
        <end position="88"/>
    </location>
</feature>
<organism evidence="2 3">
    <name type="scientific">candidate division Kazan bacterium RIFCSPLOWO2_01_FULL_45_19</name>
    <dbReference type="NCBI Taxonomy" id="1798538"/>
    <lineage>
        <taxon>Bacteria</taxon>
        <taxon>Bacteria division Kazan-3B-28</taxon>
    </lineage>
</organism>